<dbReference type="PROSITE" id="PS50800">
    <property type="entry name" value="SAP"/>
    <property type="match status" value="1"/>
</dbReference>
<reference evidence="3 4" key="1">
    <citation type="journal article" date="2019" name="Nat. Ecol. Evol.">
        <title>Megaphylogeny resolves global patterns of mushroom evolution.</title>
        <authorList>
            <person name="Varga T."/>
            <person name="Krizsan K."/>
            <person name="Foldi C."/>
            <person name="Dima B."/>
            <person name="Sanchez-Garcia M."/>
            <person name="Sanchez-Ramirez S."/>
            <person name="Szollosi G.J."/>
            <person name="Szarkandi J.G."/>
            <person name="Papp V."/>
            <person name="Albert L."/>
            <person name="Andreopoulos W."/>
            <person name="Angelini C."/>
            <person name="Antonin V."/>
            <person name="Barry K.W."/>
            <person name="Bougher N.L."/>
            <person name="Buchanan P."/>
            <person name="Buyck B."/>
            <person name="Bense V."/>
            <person name="Catcheside P."/>
            <person name="Chovatia M."/>
            <person name="Cooper J."/>
            <person name="Damon W."/>
            <person name="Desjardin D."/>
            <person name="Finy P."/>
            <person name="Geml J."/>
            <person name="Haridas S."/>
            <person name="Hughes K."/>
            <person name="Justo A."/>
            <person name="Karasinski D."/>
            <person name="Kautmanova I."/>
            <person name="Kiss B."/>
            <person name="Kocsube S."/>
            <person name="Kotiranta H."/>
            <person name="LaButti K.M."/>
            <person name="Lechner B.E."/>
            <person name="Liimatainen K."/>
            <person name="Lipzen A."/>
            <person name="Lukacs Z."/>
            <person name="Mihaltcheva S."/>
            <person name="Morgado L.N."/>
            <person name="Niskanen T."/>
            <person name="Noordeloos M.E."/>
            <person name="Ohm R.A."/>
            <person name="Ortiz-Santana B."/>
            <person name="Ovrebo C."/>
            <person name="Racz N."/>
            <person name="Riley R."/>
            <person name="Savchenko A."/>
            <person name="Shiryaev A."/>
            <person name="Soop K."/>
            <person name="Spirin V."/>
            <person name="Szebenyi C."/>
            <person name="Tomsovsky M."/>
            <person name="Tulloss R.E."/>
            <person name="Uehling J."/>
            <person name="Grigoriev I.V."/>
            <person name="Vagvolgyi C."/>
            <person name="Papp T."/>
            <person name="Martin F.M."/>
            <person name="Miettinen O."/>
            <person name="Hibbett D.S."/>
            <person name="Nagy L.G."/>
        </authorList>
    </citation>
    <scope>NUCLEOTIDE SEQUENCE [LARGE SCALE GENOMIC DNA]</scope>
    <source>
        <strain evidence="3 4">FP101781</strain>
    </source>
</reference>
<organism evidence="3 4">
    <name type="scientific">Coprinellus micaceus</name>
    <name type="common">Glistening ink-cap mushroom</name>
    <name type="synonym">Coprinus micaceus</name>
    <dbReference type="NCBI Taxonomy" id="71717"/>
    <lineage>
        <taxon>Eukaryota</taxon>
        <taxon>Fungi</taxon>
        <taxon>Dikarya</taxon>
        <taxon>Basidiomycota</taxon>
        <taxon>Agaricomycotina</taxon>
        <taxon>Agaricomycetes</taxon>
        <taxon>Agaricomycetidae</taxon>
        <taxon>Agaricales</taxon>
        <taxon>Agaricineae</taxon>
        <taxon>Psathyrellaceae</taxon>
        <taxon>Coprinellus</taxon>
    </lineage>
</organism>
<proteinExistence type="predicted"/>
<dbReference type="EMBL" id="QPFP01000001">
    <property type="protein sequence ID" value="TEB39658.1"/>
    <property type="molecule type" value="Genomic_DNA"/>
</dbReference>
<name>A0A4Y7U0S8_COPMI</name>
<comment type="caution">
    <text evidence="3">The sequence shown here is derived from an EMBL/GenBank/DDBJ whole genome shotgun (WGS) entry which is preliminary data.</text>
</comment>
<dbReference type="OrthoDB" id="2825482at2759"/>
<dbReference type="InterPro" id="IPR003034">
    <property type="entry name" value="SAP_dom"/>
</dbReference>
<evidence type="ECO:0000256" key="1">
    <source>
        <dbReference type="SAM" id="MobiDB-lite"/>
    </source>
</evidence>
<accession>A0A4Y7U0S8</accession>
<sequence>MDLKTLREILRTNGLSSSAHRHFMQERAKEFEKEYKVWNRKLEGAMVLVGALEEKMSSLGHCRSLWSSAFAPIRRLPAELLSLIFTFACSNDTSLDIHVGAGDRENSPILPPPLTCHVLSHVCKHWRVVASETRSLWQHRVGFHDVWHPHLRPQGLLRGQVLHTVAELYGRNLCHVHFDFSGASYPDTADILSTIAQHQERYVSLRLVGTGEIIGLSSPSPRRRRRERHQIASSDDEGTLEEFNMPHLEELFIAITSDKEGHSINFRAPKLKKLTLLESALPRVPVSNVHLPWSQLSHLTLGRPHTADFHPPTAELWPAFRQFIDALPTSLSHLRLIALHVADPPAGTQCRYITLSRLQVLEIHHPGRNYFRQERSGYGLQILRHIIAPSLKTFDIIFTGQYLRYGEAEHIASGCRQITSFLSRSPHLDEIRVAFCPPRWLSNVKIVRQHRVMQFLGSVRFMAEVHGEIDAGNPSNLSFVTLGDFQAAPPRFWATQYTDIVLVDQFINRFLKRHDPCFGTDPLTLERVESVKRLLASEFSSIRAGLSILKTVLGLLLISRAAVVDGERELYFVY</sequence>
<feature type="domain" description="SAP" evidence="2">
    <location>
        <begin position="1"/>
        <end position="32"/>
    </location>
</feature>
<dbReference type="Gene3D" id="1.20.1280.50">
    <property type="match status" value="1"/>
</dbReference>
<dbReference type="AlphaFoldDB" id="A0A4Y7U0S8"/>
<keyword evidence="4" id="KW-1185">Reference proteome</keyword>
<evidence type="ECO:0000259" key="2">
    <source>
        <dbReference type="PROSITE" id="PS50800"/>
    </source>
</evidence>
<gene>
    <name evidence="3" type="ORF">FA13DRAFT_1723883</name>
</gene>
<evidence type="ECO:0000313" key="4">
    <source>
        <dbReference type="Proteomes" id="UP000298030"/>
    </source>
</evidence>
<evidence type="ECO:0000313" key="3">
    <source>
        <dbReference type="EMBL" id="TEB39658.1"/>
    </source>
</evidence>
<feature type="region of interest" description="Disordered" evidence="1">
    <location>
        <begin position="218"/>
        <end position="239"/>
    </location>
</feature>
<dbReference type="Proteomes" id="UP000298030">
    <property type="component" value="Unassembled WGS sequence"/>
</dbReference>
<protein>
    <recommendedName>
        <fullName evidence="2">SAP domain-containing protein</fullName>
    </recommendedName>
</protein>